<keyword evidence="2" id="KW-0175">Coiled coil</keyword>
<evidence type="ECO:0000256" key="1">
    <source>
        <dbReference type="ARBA" id="ARBA00022500"/>
    </source>
</evidence>
<dbReference type="SUPFAM" id="SSF103039">
    <property type="entry name" value="CheC-like"/>
    <property type="match status" value="1"/>
</dbReference>
<keyword evidence="1" id="KW-0145">Chemotaxis</keyword>
<name>A0A2P8HG54_9BACI</name>
<dbReference type="Gene3D" id="3.40.1550.10">
    <property type="entry name" value="CheC-like"/>
    <property type="match status" value="1"/>
</dbReference>
<comment type="caution">
    <text evidence="3">The sequence shown here is derived from an EMBL/GenBank/DDBJ whole genome shotgun (WGS) entry which is preliminary data.</text>
</comment>
<dbReference type="OrthoDB" id="5614404at2"/>
<protein>
    <submittedName>
        <fullName evidence="3">Chemotaxis phosphatase CheX-like protein</fullName>
    </submittedName>
</protein>
<dbReference type="InterPro" id="IPR037257">
    <property type="entry name" value="T2SS_E_N_sf"/>
</dbReference>
<evidence type="ECO:0000256" key="2">
    <source>
        <dbReference type="SAM" id="Coils"/>
    </source>
</evidence>
<dbReference type="Proteomes" id="UP000242310">
    <property type="component" value="Unassembled WGS sequence"/>
</dbReference>
<dbReference type="GO" id="GO:0006935">
    <property type="term" value="P:chemotaxis"/>
    <property type="evidence" value="ECO:0007669"/>
    <property type="project" value="UniProtKB-KW"/>
</dbReference>
<evidence type="ECO:0000313" key="4">
    <source>
        <dbReference type="Proteomes" id="UP000242310"/>
    </source>
</evidence>
<keyword evidence="4" id="KW-1185">Reference proteome</keyword>
<accession>A0A2P8HG54</accession>
<dbReference type="RefSeq" id="WP_106588843.1">
    <property type="nucleotide sequence ID" value="NZ_PYAV01000007.1"/>
</dbReference>
<proteinExistence type="predicted"/>
<feature type="coiled-coil region" evidence="2">
    <location>
        <begin position="98"/>
        <end position="125"/>
    </location>
</feature>
<dbReference type="InterPro" id="IPR028976">
    <property type="entry name" value="CheC-like_sf"/>
</dbReference>
<gene>
    <name evidence="3" type="ORF">B0H94_107204</name>
</gene>
<dbReference type="AlphaFoldDB" id="A0A2P8HG54"/>
<dbReference type="SUPFAM" id="SSF160246">
    <property type="entry name" value="EspE N-terminal domain-like"/>
    <property type="match status" value="2"/>
</dbReference>
<organism evidence="3 4">
    <name type="scientific">Salsuginibacillus halophilus</name>
    <dbReference type="NCBI Taxonomy" id="517424"/>
    <lineage>
        <taxon>Bacteria</taxon>
        <taxon>Bacillati</taxon>
        <taxon>Bacillota</taxon>
        <taxon>Bacilli</taxon>
        <taxon>Bacillales</taxon>
        <taxon>Bacillaceae</taxon>
        <taxon>Salsuginibacillus</taxon>
    </lineage>
</organism>
<dbReference type="EMBL" id="PYAV01000007">
    <property type="protein sequence ID" value="PSL45199.1"/>
    <property type="molecule type" value="Genomic_DNA"/>
</dbReference>
<reference evidence="3 4" key="1">
    <citation type="submission" date="2018-03" db="EMBL/GenBank/DDBJ databases">
        <title>Genomic Encyclopedia of Type Strains, Phase III (KMG-III): the genomes of soil and plant-associated and newly described type strains.</title>
        <authorList>
            <person name="Whitman W."/>
        </authorList>
    </citation>
    <scope>NUCLEOTIDE SEQUENCE [LARGE SCALE GENOMIC DNA]</scope>
    <source>
        <strain evidence="3 4">CGMCC 1.07653</strain>
    </source>
</reference>
<sequence length="294" mass="33051">MFSQYFGQYLLQQGYITSTQLREAMEMKKNTHVRLGVIAIDRGDMTALDVEDVHQEQMRRDKKFGSLAVEKGYITNDALEAMLNAQKQPHLLLGQSLVDDHVLTLQEYTDVLDQYKQEHALTDEEFDAFQRGDIDLIIEKMVSLGALKDQGLAHDYIALLSRNFIRFVEPNLRIENAEVASIADWTVTQKIHGEETLYTALCADEATFTQIAAKYAEEDIHGPTELAQAAVGELLNLHNGLFTVNMSNKGTELEMEPQLVHHNQALAHTGASTVFHVHLPFGSCQIVLSEEPLL</sequence>
<evidence type="ECO:0000313" key="3">
    <source>
        <dbReference type="EMBL" id="PSL45199.1"/>
    </source>
</evidence>